<dbReference type="InParanoid" id="A0A6J2WF83"/>
<evidence type="ECO:0000313" key="3">
    <source>
        <dbReference type="Proteomes" id="UP000504632"/>
    </source>
</evidence>
<evidence type="ECO:0000256" key="1">
    <source>
        <dbReference type="SAM" id="MobiDB-lite"/>
    </source>
</evidence>
<keyword evidence="2" id="KW-1133">Transmembrane helix</keyword>
<organism evidence="3 4">
    <name type="scientific">Chanos chanos</name>
    <name type="common">Milkfish</name>
    <name type="synonym">Mugil chanos</name>
    <dbReference type="NCBI Taxonomy" id="29144"/>
    <lineage>
        <taxon>Eukaryota</taxon>
        <taxon>Metazoa</taxon>
        <taxon>Chordata</taxon>
        <taxon>Craniata</taxon>
        <taxon>Vertebrata</taxon>
        <taxon>Euteleostomi</taxon>
        <taxon>Actinopterygii</taxon>
        <taxon>Neopterygii</taxon>
        <taxon>Teleostei</taxon>
        <taxon>Ostariophysi</taxon>
        <taxon>Gonorynchiformes</taxon>
        <taxon>Chanidae</taxon>
        <taxon>Chanos</taxon>
    </lineage>
</organism>
<sequence length="321" mass="35114">MAPINIDLQGWDAAGSSGVTVLSLLILFTLAILVLTLCASCRKQSFELEGAKVQRNSSSLVRVVKLEEAVEGTQNPRADDIQTDEIDLTPIPEDGAMAGPLEWRSHTHKGPDLDKVLGNGTSGGVTVNASTPQFNMGYANGTAIHKTQSTPPFSRVLELTTSSQSALTTNEEQNRNTPVAPENPINLDHYQSKHTYMTIEDQNTHLTHTYMTIEEMKHDVQGHTENEDSVKVNPYATFQSINGSWHQEETAGPSIITLEEDMEDSVNGQATNITYARVSKKIKSTTLPPTAPSDDNEEEDDPAPPLPDRTETMEEISTIML</sequence>
<feature type="compositionally biased region" description="Polar residues" evidence="1">
    <location>
        <begin position="166"/>
        <end position="177"/>
    </location>
</feature>
<protein>
    <submittedName>
        <fullName evidence="4">Uncharacterized protein si:ch73-204p21.2 isoform X1</fullName>
    </submittedName>
</protein>
<accession>A0A6J2WF83</accession>
<feature type="transmembrane region" description="Helical" evidence="2">
    <location>
        <begin position="20"/>
        <end position="39"/>
    </location>
</feature>
<keyword evidence="3" id="KW-1185">Reference proteome</keyword>
<reference evidence="4" key="1">
    <citation type="submission" date="2025-08" db="UniProtKB">
        <authorList>
            <consortium name="RefSeq"/>
        </authorList>
    </citation>
    <scope>IDENTIFICATION</scope>
</reference>
<dbReference type="RefSeq" id="XP_030642924.1">
    <property type="nucleotide sequence ID" value="XM_030787064.1"/>
</dbReference>
<proteinExistence type="predicted"/>
<gene>
    <name evidence="4" type="primary">si:ch73-204p21.2</name>
</gene>
<evidence type="ECO:0000313" key="4">
    <source>
        <dbReference type="RefSeq" id="XP_030642924.1"/>
    </source>
</evidence>
<dbReference type="Proteomes" id="UP000504632">
    <property type="component" value="Chromosome 1"/>
</dbReference>
<keyword evidence="2" id="KW-0472">Membrane</keyword>
<dbReference type="AlphaFoldDB" id="A0A6J2WF83"/>
<evidence type="ECO:0000256" key="2">
    <source>
        <dbReference type="SAM" id="Phobius"/>
    </source>
</evidence>
<dbReference type="GeneID" id="115823061"/>
<feature type="region of interest" description="Disordered" evidence="1">
    <location>
        <begin position="282"/>
        <end position="321"/>
    </location>
</feature>
<feature type="region of interest" description="Disordered" evidence="1">
    <location>
        <begin position="166"/>
        <end position="185"/>
    </location>
</feature>
<name>A0A6J2WF83_CHACN</name>
<keyword evidence="2" id="KW-0812">Transmembrane</keyword>
<dbReference type="OrthoDB" id="8917476at2759"/>